<feature type="domain" description="HTH tetR-type" evidence="6">
    <location>
        <begin position="22"/>
        <end position="82"/>
    </location>
</feature>
<dbReference type="RefSeq" id="WP_344442450.1">
    <property type="nucleotide sequence ID" value="NZ_BAAALF010000052.1"/>
</dbReference>
<dbReference type="InterPro" id="IPR050109">
    <property type="entry name" value="HTH-type_TetR-like_transc_reg"/>
</dbReference>
<dbReference type="Pfam" id="PF00440">
    <property type="entry name" value="TetR_N"/>
    <property type="match status" value="1"/>
</dbReference>
<dbReference type="PROSITE" id="PS50977">
    <property type="entry name" value="HTH_TETR_2"/>
    <property type="match status" value="1"/>
</dbReference>
<dbReference type="PRINTS" id="PR00455">
    <property type="entry name" value="HTHTETR"/>
</dbReference>
<dbReference type="Pfam" id="PF13305">
    <property type="entry name" value="TetR_C_33"/>
    <property type="match status" value="1"/>
</dbReference>
<protein>
    <submittedName>
        <fullName evidence="7">TetR/AcrR family transcriptional regulator</fullName>
    </submittedName>
</protein>
<keyword evidence="1" id="KW-0805">Transcription regulation</keyword>
<dbReference type="InterPro" id="IPR036271">
    <property type="entry name" value="Tet_transcr_reg_TetR-rel_C_sf"/>
</dbReference>
<evidence type="ECO:0000313" key="8">
    <source>
        <dbReference type="Proteomes" id="UP001500037"/>
    </source>
</evidence>
<evidence type="ECO:0000256" key="2">
    <source>
        <dbReference type="ARBA" id="ARBA00023125"/>
    </source>
</evidence>
<reference evidence="8" key="1">
    <citation type="journal article" date="2019" name="Int. J. Syst. Evol. Microbiol.">
        <title>The Global Catalogue of Microorganisms (GCM) 10K type strain sequencing project: providing services to taxonomists for standard genome sequencing and annotation.</title>
        <authorList>
            <consortium name="The Broad Institute Genomics Platform"/>
            <consortium name="The Broad Institute Genome Sequencing Center for Infectious Disease"/>
            <person name="Wu L."/>
            <person name="Ma J."/>
        </authorList>
    </citation>
    <scope>NUCLEOTIDE SEQUENCE [LARGE SCALE GENOMIC DNA]</scope>
    <source>
        <strain evidence="8">JCM 13004</strain>
    </source>
</reference>
<gene>
    <name evidence="7" type="ORF">GCM10009665_33770</name>
</gene>
<evidence type="ECO:0000256" key="1">
    <source>
        <dbReference type="ARBA" id="ARBA00023015"/>
    </source>
</evidence>
<dbReference type="PANTHER" id="PTHR30055">
    <property type="entry name" value="HTH-TYPE TRANSCRIPTIONAL REGULATOR RUTR"/>
    <property type="match status" value="1"/>
</dbReference>
<evidence type="ECO:0000256" key="3">
    <source>
        <dbReference type="ARBA" id="ARBA00023163"/>
    </source>
</evidence>
<name>A0ABP4GVM3_9ACTN</name>
<dbReference type="Proteomes" id="UP001500037">
    <property type="component" value="Unassembled WGS sequence"/>
</dbReference>
<comment type="caution">
    <text evidence="7">The sequence shown here is derived from an EMBL/GenBank/DDBJ whole genome shotgun (WGS) entry which is preliminary data.</text>
</comment>
<dbReference type="InterPro" id="IPR025996">
    <property type="entry name" value="MT1864/Rv1816-like_C"/>
</dbReference>
<dbReference type="SUPFAM" id="SSF46689">
    <property type="entry name" value="Homeodomain-like"/>
    <property type="match status" value="1"/>
</dbReference>
<keyword evidence="2 4" id="KW-0238">DNA-binding</keyword>
<proteinExistence type="predicted"/>
<feature type="DNA-binding region" description="H-T-H motif" evidence="4">
    <location>
        <begin position="45"/>
        <end position="64"/>
    </location>
</feature>
<dbReference type="PANTHER" id="PTHR30055:SF234">
    <property type="entry name" value="HTH-TYPE TRANSCRIPTIONAL REGULATOR BETI"/>
    <property type="match status" value="1"/>
</dbReference>
<evidence type="ECO:0000313" key="7">
    <source>
        <dbReference type="EMBL" id="GAA1240161.1"/>
    </source>
</evidence>
<dbReference type="InterPro" id="IPR009057">
    <property type="entry name" value="Homeodomain-like_sf"/>
</dbReference>
<dbReference type="InterPro" id="IPR001647">
    <property type="entry name" value="HTH_TetR"/>
</dbReference>
<sequence>MSTDATRTEPTGALSRRDRTRAATVEEIKRTALTLMREAGTSEVRFTEIARAMGVTPPALYRYFADRDELLTALVADSFDGLAAAFAAAQSSVPADDLGGRFLAICSAYRQWANGDPQRFALIFGAPLPSYQAPVDGPTSEAGHRALDHLGALVADSRRLGRLGEPLVELSGAAAAGLLAKHADHAEDDLDPAMYQVLLLTWSTLHGFVSLEVYGHFCWLEEPARDGLFEAQVQAAALIAGLVPPRRP</sequence>
<accession>A0ABP4GVM3</accession>
<dbReference type="Gene3D" id="1.10.357.10">
    <property type="entry name" value="Tetracycline Repressor, domain 2"/>
    <property type="match status" value="1"/>
</dbReference>
<dbReference type="EMBL" id="BAAALF010000052">
    <property type="protein sequence ID" value="GAA1240161.1"/>
    <property type="molecule type" value="Genomic_DNA"/>
</dbReference>
<evidence type="ECO:0000259" key="6">
    <source>
        <dbReference type="PROSITE" id="PS50977"/>
    </source>
</evidence>
<keyword evidence="8" id="KW-1185">Reference proteome</keyword>
<evidence type="ECO:0000256" key="5">
    <source>
        <dbReference type="SAM" id="MobiDB-lite"/>
    </source>
</evidence>
<dbReference type="SUPFAM" id="SSF48498">
    <property type="entry name" value="Tetracyclin repressor-like, C-terminal domain"/>
    <property type="match status" value="1"/>
</dbReference>
<evidence type="ECO:0000256" key="4">
    <source>
        <dbReference type="PROSITE-ProRule" id="PRU00335"/>
    </source>
</evidence>
<feature type="region of interest" description="Disordered" evidence="5">
    <location>
        <begin position="1"/>
        <end position="20"/>
    </location>
</feature>
<keyword evidence="3" id="KW-0804">Transcription</keyword>
<organism evidence="7 8">
    <name type="scientific">Kitasatospora nipponensis</name>
    <dbReference type="NCBI Taxonomy" id="258049"/>
    <lineage>
        <taxon>Bacteria</taxon>
        <taxon>Bacillati</taxon>
        <taxon>Actinomycetota</taxon>
        <taxon>Actinomycetes</taxon>
        <taxon>Kitasatosporales</taxon>
        <taxon>Streptomycetaceae</taxon>
        <taxon>Kitasatospora</taxon>
    </lineage>
</organism>